<organism evidence="1">
    <name type="scientific">Candidatus Kentrum sp. MB</name>
    <dbReference type="NCBI Taxonomy" id="2138164"/>
    <lineage>
        <taxon>Bacteria</taxon>
        <taxon>Pseudomonadati</taxon>
        <taxon>Pseudomonadota</taxon>
        <taxon>Gammaproteobacteria</taxon>
        <taxon>Candidatus Kentrum</taxon>
    </lineage>
</organism>
<accession>A0A450X7X3</accession>
<evidence type="ECO:0000313" key="1">
    <source>
        <dbReference type="EMBL" id="VFK25366.1"/>
    </source>
</evidence>
<sequence>MWRDSIVEKIHKIRRSFSFGIFGHNTPEYASNMPGSSITMWMRFVRIYKSSKPIAGVNWSFPALRSEPAKCNHSEVRVGIP</sequence>
<name>A0A450X7X3_9GAMM</name>
<gene>
    <name evidence="1" type="ORF">BECKMB1821G_GA0114241_101315</name>
</gene>
<dbReference type="AlphaFoldDB" id="A0A450X7X3"/>
<protein>
    <submittedName>
        <fullName evidence="1">Uncharacterized protein</fullName>
    </submittedName>
</protein>
<dbReference type="EMBL" id="CAADFO010000013">
    <property type="protein sequence ID" value="VFK25366.1"/>
    <property type="molecule type" value="Genomic_DNA"/>
</dbReference>
<reference evidence="1" key="1">
    <citation type="submission" date="2019-02" db="EMBL/GenBank/DDBJ databases">
        <authorList>
            <person name="Gruber-Vodicka R. H."/>
            <person name="Seah K. B. B."/>
        </authorList>
    </citation>
    <scope>NUCLEOTIDE SEQUENCE</scope>
    <source>
        <strain evidence="1">BECK_BZ197</strain>
    </source>
</reference>
<proteinExistence type="predicted"/>